<dbReference type="Proteomes" id="UP001150603">
    <property type="component" value="Unassembled WGS sequence"/>
</dbReference>
<evidence type="ECO:0000313" key="2">
    <source>
        <dbReference type="Proteomes" id="UP001150603"/>
    </source>
</evidence>
<dbReference type="EMBL" id="JANBPW010001863">
    <property type="protein sequence ID" value="KAJ1942838.1"/>
    <property type="molecule type" value="Genomic_DNA"/>
</dbReference>
<name>A0ACC1J9B2_9FUNG</name>
<keyword evidence="2" id="KW-1185">Reference proteome</keyword>
<sequence length="343" mass="37478">MEQHANPSSMSSGSSSAGDDRQMSSETVGQQGRRNTMDAEADISFGEPLHVSVTRATSRFKSIQRTFSMSKSVADEEESTGVAEAGNPGGFDLTTWLSGRQQLQGPPFAKRIGLVFDDLDVYGDNVANRHIETMITPFYKIVKSAAHGFGIKKLFNRGNDNKKILNKMSGLVEDGEMLLVLGQPGAGCSTLLRVLGNRRGTYRKIEGQVSYGGLTPEEVEKRYRGEVAYNQEDDVHFPTLTVRKTLDFAIKCKTPSKRMLADREGYEKEFLDTLLDMYGLSGCADTIVGNAFLRGVSGGERKRVSIAEQVASGASIDIWDGSTRGLDSSSALDYVRSLRITTD</sequence>
<evidence type="ECO:0000313" key="1">
    <source>
        <dbReference type="EMBL" id="KAJ1942838.1"/>
    </source>
</evidence>
<protein>
    <submittedName>
        <fullName evidence="1">ATP-binding cassette transporter snq2</fullName>
    </submittedName>
</protein>
<comment type="caution">
    <text evidence="1">The sequence shown here is derived from an EMBL/GenBank/DDBJ whole genome shotgun (WGS) entry which is preliminary data.</text>
</comment>
<organism evidence="1 2">
    <name type="scientific">Linderina macrospora</name>
    <dbReference type="NCBI Taxonomy" id="4868"/>
    <lineage>
        <taxon>Eukaryota</taxon>
        <taxon>Fungi</taxon>
        <taxon>Fungi incertae sedis</taxon>
        <taxon>Zoopagomycota</taxon>
        <taxon>Kickxellomycotina</taxon>
        <taxon>Kickxellomycetes</taxon>
        <taxon>Kickxellales</taxon>
        <taxon>Kickxellaceae</taxon>
        <taxon>Linderina</taxon>
    </lineage>
</organism>
<reference evidence="1" key="1">
    <citation type="submission" date="2022-07" db="EMBL/GenBank/DDBJ databases">
        <title>Phylogenomic reconstructions and comparative analyses of Kickxellomycotina fungi.</title>
        <authorList>
            <person name="Reynolds N.K."/>
            <person name="Stajich J.E."/>
            <person name="Barry K."/>
            <person name="Grigoriev I.V."/>
            <person name="Crous P."/>
            <person name="Smith M.E."/>
        </authorList>
    </citation>
    <scope>NUCLEOTIDE SEQUENCE</scope>
    <source>
        <strain evidence="1">NRRL 5244</strain>
    </source>
</reference>
<accession>A0ACC1J9B2</accession>
<proteinExistence type="predicted"/>
<keyword evidence="1" id="KW-0547">Nucleotide-binding</keyword>
<feature type="non-terminal residue" evidence="1">
    <location>
        <position position="343"/>
    </location>
</feature>
<keyword evidence="1" id="KW-0067">ATP-binding</keyword>
<gene>
    <name evidence="1" type="primary">SNQ2_4</name>
    <name evidence="1" type="ORF">FBU59_003082</name>
</gene>